<dbReference type="EMBL" id="CAUEEQ010002481">
    <property type="protein sequence ID" value="CAJ0922915.1"/>
    <property type="molecule type" value="Genomic_DNA"/>
</dbReference>
<comment type="caution">
    <text evidence="12">The sequence shown here is derived from an EMBL/GenBank/DDBJ whole genome shotgun (WGS) entry which is preliminary data.</text>
</comment>
<evidence type="ECO:0000256" key="8">
    <source>
        <dbReference type="ARBA" id="ARBA00025736"/>
    </source>
</evidence>
<evidence type="ECO:0000313" key="13">
    <source>
        <dbReference type="Proteomes" id="UP001176940"/>
    </source>
</evidence>
<dbReference type="PROSITE" id="PS00237">
    <property type="entry name" value="G_PROTEIN_RECEP_F1_1"/>
    <property type="match status" value="1"/>
</dbReference>
<comment type="similarity">
    <text evidence="9">Belongs to the G-protein coupled receptor 1 family.</text>
</comment>
<dbReference type="CDD" id="cd14974">
    <property type="entry name" value="7tmA_Anaphylatoxin_R-like"/>
    <property type="match status" value="1"/>
</dbReference>
<keyword evidence="2 9" id="KW-0812">Transmembrane</keyword>
<evidence type="ECO:0000256" key="2">
    <source>
        <dbReference type="ARBA" id="ARBA00022692"/>
    </source>
</evidence>
<keyword evidence="13" id="KW-1185">Reference proteome</keyword>
<reference evidence="12" key="1">
    <citation type="submission" date="2023-07" db="EMBL/GenBank/DDBJ databases">
        <authorList>
            <person name="Stuckert A."/>
        </authorList>
    </citation>
    <scope>NUCLEOTIDE SEQUENCE</scope>
</reference>
<keyword evidence="7 9" id="KW-0807">Transducer</keyword>
<keyword evidence="3 10" id="KW-1133">Transmembrane helix</keyword>
<dbReference type="PRINTS" id="PR00526">
    <property type="entry name" value="FMETLEUPHER"/>
</dbReference>
<feature type="transmembrane region" description="Helical" evidence="10">
    <location>
        <begin position="40"/>
        <end position="65"/>
    </location>
</feature>
<dbReference type="Gene3D" id="1.20.1070.10">
    <property type="entry name" value="Rhodopsin 7-helix transmembrane proteins"/>
    <property type="match status" value="1"/>
</dbReference>
<dbReference type="SUPFAM" id="SSF81321">
    <property type="entry name" value="Family A G protein-coupled receptor-like"/>
    <property type="match status" value="1"/>
</dbReference>
<dbReference type="InterPro" id="IPR000826">
    <property type="entry name" value="Formyl_rcpt-rel"/>
</dbReference>
<dbReference type="PROSITE" id="PS50262">
    <property type="entry name" value="G_PROTEIN_RECEP_F1_2"/>
    <property type="match status" value="1"/>
</dbReference>
<feature type="transmembrane region" description="Helical" evidence="10">
    <location>
        <begin position="290"/>
        <end position="312"/>
    </location>
</feature>
<feature type="transmembrane region" description="Helical" evidence="10">
    <location>
        <begin position="154"/>
        <end position="176"/>
    </location>
</feature>
<keyword evidence="6 9" id="KW-0675">Receptor</keyword>
<evidence type="ECO:0000256" key="9">
    <source>
        <dbReference type="RuleBase" id="RU000688"/>
    </source>
</evidence>
<protein>
    <recommendedName>
        <fullName evidence="11">G-protein coupled receptors family 1 profile domain-containing protein</fullName>
    </recommendedName>
</protein>
<organism evidence="12 13">
    <name type="scientific">Ranitomeya imitator</name>
    <name type="common">mimic poison frog</name>
    <dbReference type="NCBI Taxonomy" id="111125"/>
    <lineage>
        <taxon>Eukaryota</taxon>
        <taxon>Metazoa</taxon>
        <taxon>Chordata</taxon>
        <taxon>Craniata</taxon>
        <taxon>Vertebrata</taxon>
        <taxon>Euteleostomi</taxon>
        <taxon>Amphibia</taxon>
        <taxon>Batrachia</taxon>
        <taxon>Anura</taxon>
        <taxon>Neobatrachia</taxon>
        <taxon>Hyloidea</taxon>
        <taxon>Dendrobatidae</taxon>
        <taxon>Dendrobatinae</taxon>
        <taxon>Ranitomeya</taxon>
    </lineage>
</organism>
<dbReference type="PANTHER" id="PTHR24225:SF70">
    <property type="entry name" value="G PROTEIN-COUPLED RECEPTOR 33"/>
    <property type="match status" value="1"/>
</dbReference>
<comment type="subcellular location">
    <subcellularLocation>
        <location evidence="1">Membrane</location>
        <topology evidence="1">Multi-pass membrane protein</topology>
    </subcellularLocation>
</comment>
<evidence type="ECO:0000256" key="5">
    <source>
        <dbReference type="ARBA" id="ARBA00023136"/>
    </source>
</evidence>
<evidence type="ECO:0000256" key="3">
    <source>
        <dbReference type="ARBA" id="ARBA00022989"/>
    </source>
</evidence>
<dbReference type="PANTHER" id="PTHR24225">
    <property type="entry name" value="CHEMOTACTIC RECEPTOR"/>
    <property type="match status" value="1"/>
</dbReference>
<evidence type="ECO:0000313" key="12">
    <source>
        <dbReference type="EMBL" id="CAJ0922915.1"/>
    </source>
</evidence>
<evidence type="ECO:0000256" key="6">
    <source>
        <dbReference type="ARBA" id="ARBA00023170"/>
    </source>
</evidence>
<accession>A0ABN9KXD3</accession>
<gene>
    <name evidence="12" type="ORF">RIMI_LOCUS1862144</name>
</gene>
<keyword evidence="5 10" id="KW-0472">Membrane</keyword>
<sequence length="333" mass="38753">MENHTTAYSTFNISLLDGTAVPTDYDYDDFMEYTKSSVDYFVLVMYSLTLLLGTIGNGLVIWIAVFKMKKTVNVIWFLNLSIVDFIFILFLPLRIIHLANGFNWLFGNFMCKLSSMVAFINLYASVFLLTIISMDRCASVIFPVWCRNHRTAKLAKIVVTSVWILAILFSLPYFIFRKTYQDYHYSFCYVNFELGESEEIGIYRRKTTVIIRFIMGFCIPFTIIVTCYSVIAIRIRRNPTSTSSKPFKVIIAVIIAFFVCWAPYHIFSILELRTIQQTDDYLLKELRFGFPIATTLPAFIHSCVNPFLYVFIGRDFRDKFWSSFPSILEKSFS</sequence>
<feature type="transmembrane region" description="Helical" evidence="10">
    <location>
        <begin position="113"/>
        <end position="133"/>
    </location>
</feature>
<dbReference type="Pfam" id="PF00001">
    <property type="entry name" value="7tm_1"/>
    <property type="match status" value="1"/>
</dbReference>
<name>A0ABN9KXD3_9NEOB</name>
<evidence type="ECO:0000259" key="11">
    <source>
        <dbReference type="PROSITE" id="PS50262"/>
    </source>
</evidence>
<evidence type="ECO:0000256" key="10">
    <source>
        <dbReference type="SAM" id="Phobius"/>
    </source>
</evidence>
<feature type="transmembrane region" description="Helical" evidence="10">
    <location>
        <begin position="72"/>
        <end position="93"/>
    </location>
</feature>
<dbReference type="InterPro" id="IPR000276">
    <property type="entry name" value="GPCR_Rhodpsn"/>
</dbReference>
<comment type="similarity">
    <text evidence="8">Belongs to the chemokine-like receptor (CMKLR) family.</text>
</comment>
<feature type="transmembrane region" description="Helical" evidence="10">
    <location>
        <begin position="209"/>
        <end position="235"/>
    </location>
</feature>
<evidence type="ECO:0000256" key="7">
    <source>
        <dbReference type="ARBA" id="ARBA00023224"/>
    </source>
</evidence>
<keyword evidence="4 9" id="KW-0297">G-protein coupled receptor</keyword>
<dbReference type="PRINTS" id="PR00237">
    <property type="entry name" value="GPCRRHODOPSN"/>
</dbReference>
<proteinExistence type="inferred from homology"/>
<feature type="domain" description="G-protein coupled receptors family 1 profile" evidence="11">
    <location>
        <begin position="56"/>
        <end position="309"/>
    </location>
</feature>
<dbReference type="Proteomes" id="UP001176940">
    <property type="component" value="Unassembled WGS sequence"/>
</dbReference>
<evidence type="ECO:0000256" key="4">
    <source>
        <dbReference type="ARBA" id="ARBA00023040"/>
    </source>
</evidence>
<evidence type="ECO:0000256" key="1">
    <source>
        <dbReference type="ARBA" id="ARBA00004141"/>
    </source>
</evidence>
<feature type="transmembrane region" description="Helical" evidence="10">
    <location>
        <begin position="247"/>
        <end position="270"/>
    </location>
</feature>
<dbReference type="InterPro" id="IPR017452">
    <property type="entry name" value="GPCR_Rhodpsn_7TM"/>
</dbReference>